<sequence>MSTRDSHDRYLSLVQLPSQISYPSKHTTLENRYTDGTNSTLSPRSLHKGVIFALRLSPFLMAVATVVGFLWWTILISISTSSRIVVSHSYLELYDHVVSDWWDIGDIAVGSIKSRELDFCPEEFENQVPCYNATKIVADDSSDVAVIDRDCGSTGKEHCLVIPPVDYKIPLRWPSGRDTIWVANVKITAQQVLSSGSLTKRMMILEEEQISFRSASIIFDGVEDYAQQIAKMVGLSDEDELRQAGVRTILDIGCGYGSFGAHLFSKQLLTMCIADYEAHGSQVQLTLERGLPAVISTFTSNQLPYPSLSFDMLHCLRCGIDWEMKDGKLLIEADRVLKPGGYFVWTSPIKNGQGSRNEGNMNRRKFIHDFGEGLCWELLSQQDETVVWKKTSEASCYSSRTSGMTLPICDEGVNVESPFYLPLQGCIAGANSRRWIPIEARKMWPVRAYPNATELQIYDLHSEVLNDDMGTWKFSVREYWSLLSPVIFSDHPKRPGDEDPLPPYNIVRNVLDMNARFGGFNAALLDEGKYVWVMNVVPTIAQNHLPLIFDRGLVGVLHDWCEPFPTYPRTYDLVHAAGFLSLQDSKHSSCSLLDTFTEIDRILRPEGWVIFRDTTPLIETARALATRLKWDARLVGVDNNTEERLLICQKPYLKRQLSNRQKIFKGKE</sequence>
<gene>
    <name evidence="1" type="ORF">MLD38_034554</name>
</gene>
<proteinExistence type="predicted"/>
<accession>A0ACB9MA09</accession>
<dbReference type="EMBL" id="CM042889">
    <property type="protein sequence ID" value="KAI4321133.1"/>
    <property type="molecule type" value="Genomic_DNA"/>
</dbReference>
<evidence type="ECO:0000313" key="1">
    <source>
        <dbReference type="EMBL" id="KAI4321133.1"/>
    </source>
</evidence>
<reference evidence="2" key="1">
    <citation type="journal article" date="2023" name="Front. Plant Sci.">
        <title>Chromosomal-level genome assembly of Melastoma candidum provides insights into trichome evolution.</title>
        <authorList>
            <person name="Zhong Y."/>
            <person name="Wu W."/>
            <person name="Sun C."/>
            <person name="Zou P."/>
            <person name="Liu Y."/>
            <person name="Dai S."/>
            <person name="Zhou R."/>
        </authorList>
    </citation>
    <scope>NUCLEOTIDE SEQUENCE [LARGE SCALE GENOMIC DNA]</scope>
</reference>
<dbReference type="Proteomes" id="UP001057402">
    <property type="component" value="Chromosome 10"/>
</dbReference>
<evidence type="ECO:0000313" key="2">
    <source>
        <dbReference type="Proteomes" id="UP001057402"/>
    </source>
</evidence>
<name>A0ACB9MA09_9MYRT</name>
<organism evidence="1 2">
    <name type="scientific">Melastoma candidum</name>
    <dbReference type="NCBI Taxonomy" id="119954"/>
    <lineage>
        <taxon>Eukaryota</taxon>
        <taxon>Viridiplantae</taxon>
        <taxon>Streptophyta</taxon>
        <taxon>Embryophyta</taxon>
        <taxon>Tracheophyta</taxon>
        <taxon>Spermatophyta</taxon>
        <taxon>Magnoliopsida</taxon>
        <taxon>eudicotyledons</taxon>
        <taxon>Gunneridae</taxon>
        <taxon>Pentapetalae</taxon>
        <taxon>rosids</taxon>
        <taxon>malvids</taxon>
        <taxon>Myrtales</taxon>
        <taxon>Melastomataceae</taxon>
        <taxon>Melastomatoideae</taxon>
        <taxon>Melastomateae</taxon>
        <taxon>Melastoma</taxon>
    </lineage>
</organism>
<protein>
    <submittedName>
        <fullName evidence="1">Uncharacterized protein</fullName>
    </submittedName>
</protein>
<comment type="caution">
    <text evidence="1">The sequence shown here is derived from an EMBL/GenBank/DDBJ whole genome shotgun (WGS) entry which is preliminary data.</text>
</comment>
<keyword evidence="2" id="KW-1185">Reference proteome</keyword>